<name>A0A0P1AI52_PLAHL</name>
<dbReference type="Proteomes" id="UP000054928">
    <property type="component" value="Unassembled WGS sequence"/>
</dbReference>
<dbReference type="OrthoDB" id="65581at2759"/>
<keyword evidence="2" id="KW-1185">Reference proteome</keyword>
<proteinExistence type="predicted"/>
<dbReference type="AlphaFoldDB" id="A0A0P1AI52"/>
<protein>
    <submittedName>
        <fullName evidence="1">Uncharacterized protein</fullName>
    </submittedName>
</protein>
<organism evidence="1 2">
    <name type="scientific">Plasmopara halstedii</name>
    <name type="common">Downy mildew of sunflower</name>
    <dbReference type="NCBI Taxonomy" id="4781"/>
    <lineage>
        <taxon>Eukaryota</taxon>
        <taxon>Sar</taxon>
        <taxon>Stramenopiles</taxon>
        <taxon>Oomycota</taxon>
        <taxon>Peronosporomycetes</taxon>
        <taxon>Peronosporales</taxon>
        <taxon>Peronosporaceae</taxon>
        <taxon>Plasmopara</taxon>
    </lineage>
</organism>
<accession>A0A0P1AI52</accession>
<evidence type="ECO:0000313" key="1">
    <source>
        <dbReference type="EMBL" id="CEG40672.1"/>
    </source>
</evidence>
<dbReference type="EMBL" id="CCYD01000523">
    <property type="protein sequence ID" value="CEG40672.1"/>
    <property type="molecule type" value="Genomic_DNA"/>
</dbReference>
<dbReference type="GeneID" id="36405913"/>
<dbReference type="RefSeq" id="XP_024577041.1">
    <property type="nucleotide sequence ID" value="XM_024726355.1"/>
</dbReference>
<reference evidence="2" key="1">
    <citation type="submission" date="2014-09" db="EMBL/GenBank/DDBJ databases">
        <authorList>
            <person name="Sharma Rahul"/>
            <person name="Thines Marco"/>
        </authorList>
    </citation>
    <scope>NUCLEOTIDE SEQUENCE [LARGE SCALE GENOMIC DNA]</scope>
</reference>
<sequence length="111" mass="12071">MKDPHANLSCRSSWLTGAVHKSNGQETVLMRTGDVFPGPGSYAAPLSSFTTFSHNAKTKMRVIHPSALVTRQSSRQTGSISTRTLRQASTFCSKSIATTRSAEPTWTDNQL</sequence>
<evidence type="ECO:0000313" key="2">
    <source>
        <dbReference type="Proteomes" id="UP000054928"/>
    </source>
</evidence>